<dbReference type="AlphaFoldDB" id="B0C6M2"/>
<dbReference type="HOGENOM" id="CLU_008973_2_0_3"/>
<dbReference type="InterPro" id="IPR002931">
    <property type="entry name" value="Transglutaminase-like"/>
</dbReference>
<dbReference type="STRING" id="329726.AM1_1412"/>
<dbReference type="OrthoDB" id="9787782at2"/>
<feature type="region of interest" description="Disordered" evidence="1">
    <location>
        <begin position="255"/>
        <end position="279"/>
    </location>
</feature>
<dbReference type="PANTHER" id="PTHR33490">
    <property type="entry name" value="BLR5614 PROTEIN-RELATED"/>
    <property type="match status" value="1"/>
</dbReference>
<dbReference type="Proteomes" id="UP000000268">
    <property type="component" value="Chromosome"/>
</dbReference>
<name>B0C6M2_ACAM1</name>
<dbReference type="PANTHER" id="PTHR33490:SF1">
    <property type="entry name" value="SLL1233 PROTEIN"/>
    <property type="match status" value="1"/>
</dbReference>
<organism evidence="3 4">
    <name type="scientific">Acaryochloris marina (strain MBIC 11017)</name>
    <dbReference type="NCBI Taxonomy" id="329726"/>
    <lineage>
        <taxon>Bacteria</taxon>
        <taxon>Bacillati</taxon>
        <taxon>Cyanobacteriota</taxon>
        <taxon>Cyanophyceae</taxon>
        <taxon>Acaryochloridales</taxon>
        <taxon>Acaryochloridaceae</taxon>
        <taxon>Acaryochloris</taxon>
    </lineage>
</organism>
<dbReference type="SUPFAM" id="SSF54001">
    <property type="entry name" value="Cysteine proteinases"/>
    <property type="match status" value="1"/>
</dbReference>
<dbReference type="SMART" id="SM00460">
    <property type="entry name" value="TGc"/>
    <property type="match status" value="1"/>
</dbReference>
<accession>B0C6M2</accession>
<dbReference type="KEGG" id="amr:AM1_1412"/>
<dbReference type="EMBL" id="CP000828">
    <property type="protein sequence ID" value="ABW26443.1"/>
    <property type="molecule type" value="Genomic_DNA"/>
</dbReference>
<dbReference type="Pfam" id="PF08379">
    <property type="entry name" value="Bact_transglu_N"/>
    <property type="match status" value="1"/>
</dbReference>
<sequence length="279" mass="31258">MRFTIVHATIYTYPQAVELGPHLFRLCPRSMGEQQVSSFDLQIAPEPMGLNQTLDAEGNVVMRCWWSETPMIKLQVTATSEVRTTCTNPFNYLLDPWATHFPIDYPSFLKAILYPYLYSDLDAAATQLAQEIAMAVDSNVIQFLTQLNLQINQSCHYQTRPTGQPQPPWLTWQKKQGTCRDFVWLFMAACRGMGLATRFVSGYEAGDPSQEQTLHAWAEVYLPGAGWRGYDPTMGLVVCDRHVAIAASAWPQQTQPISGSLRSGSSSPLPTYTVSVHSQ</sequence>
<evidence type="ECO:0000313" key="4">
    <source>
        <dbReference type="Proteomes" id="UP000000268"/>
    </source>
</evidence>
<dbReference type="eggNOG" id="COG1305">
    <property type="taxonomic scope" value="Bacteria"/>
</dbReference>
<reference evidence="3 4" key="1">
    <citation type="journal article" date="2008" name="Proc. Natl. Acad. Sci. U.S.A.">
        <title>Niche adaptation and genome expansion in the chlorophyll d-producing cyanobacterium Acaryochloris marina.</title>
        <authorList>
            <person name="Swingley W.D."/>
            <person name="Chen M."/>
            <person name="Cheung P.C."/>
            <person name="Conrad A.L."/>
            <person name="Dejesa L.C."/>
            <person name="Hao J."/>
            <person name="Honchak B.M."/>
            <person name="Karbach L.E."/>
            <person name="Kurdoglu A."/>
            <person name="Lahiri S."/>
            <person name="Mastrian S.D."/>
            <person name="Miyashita H."/>
            <person name="Page L."/>
            <person name="Ramakrishna P."/>
            <person name="Satoh S."/>
            <person name="Sattley W.M."/>
            <person name="Shimada Y."/>
            <person name="Taylor H.L."/>
            <person name="Tomo T."/>
            <person name="Tsuchiya T."/>
            <person name="Wang Z.T."/>
            <person name="Raymond J."/>
            <person name="Mimuro M."/>
            <person name="Blankenship R.E."/>
            <person name="Touchman J.W."/>
        </authorList>
    </citation>
    <scope>NUCLEOTIDE SEQUENCE [LARGE SCALE GENOMIC DNA]</scope>
    <source>
        <strain evidence="4">MBIC 11017</strain>
    </source>
</reference>
<evidence type="ECO:0000313" key="3">
    <source>
        <dbReference type="EMBL" id="ABW26443.1"/>
    </source>
</evidence>
<proteinExistence type="predicted"/>
<protein>
    <recommendedName>
        <fullName evidence="2">Transglutaminase-like domain-containing protein</fullName>
    </recommendedName>
</protein>
<dbReference type="RefSeq" id="WP_012161975.1">
    <property type="nucleotide sequence ID" value="NC_009925.1"/>
</dbReference>
<evidence type="ECO:0000256" key="1">
    <source>
        <dbReference type="SAM" id="MobiDB-lite"/>
    </source>
</evidence>
<keyword evidence="4" id="KW-1185">Reference proteome</keyword>
<gene>
    <name evidence="3" type="ordered locus">AM1_1412</name>
</gene>
<evidence type="ECO:0000259" key="2">
    <source>
        <dbReference type="SMART" id="SM00460"/>
    </source>
</evidence>
<dbReference type="Gene3D" id="3.10.620.30">
    <property type="match status" value="1"/>
</dbReference>
<dbReference type="Pfam" id="PF01841">
    <property type="entry name" value="Transglut_core"/>
    <property type="match status" value="1"/>
</dbReference>
<feature type="compositionally biased region" description="Low complexity" evidence="1">
    <location>
        <begin position="258"/>
        <end position="270"/>
    </location>
</feature>
<dbReference type="InterPro" id="IPR013589">
    <property type="entry name" value="Bac_transglu_N"/>
</dbReference>
<dbReference type="InterPro" id="IPR038765">
    <property type="entry name" value="Papain-like_cys_pep_sf"/>
</dbReference>
<feature type="domain" description="Transglutaminase-like" evidence="2">
    <location>
        <begin position="171"/>
        <end position="234"/>
    </location>
</feature>